<dbReference type="EMBL" id="SMCS01000002">
    <property type="protein sequence ID" value="TCV96290.1"/>
    <property type="molecule type" value="Genomic_DNA"/>
</dbReference>
<dbReference type="Proteomes" id="UP000295645">
    <property type="component" value="Unassembled WGS sequence"/>
</dbReference>
<evidence type="ECO:0000313" key="1">
    <source>
        <dbReference type="EMBL" id="TCV96290.1"/>
    </source>
</evidence>
<organism evidence="1 2">
    <name type="scientific">Luteibacter rhizovicinus</name>
    <dbReference type="NCBI Taxonomy" id="242606"/>
    <lineage>
        <taxon>Bacteria</taxon>
        <taxon>Pseudomonadati</taxon>
        <taxon>Pseudomonadota</taxon>
        <taxon>Gammaproteobacteria</taxon>
        <taxon>Lysobacterales</taxon>
        <taxon>Rhodanobacteraceae</taxon>
        <taxon>Luteibacter</taxon>
    </lineage>
</organism>
<dbReference type="OrthoDB" id="5956709at2"/>
<dbReference type="AlphaFoldDB" id="A0A4R3YUR0"/>
<keyword evidence="2" id="KW-1185">Reference proteome</keyword>
<proteinExistence type="predicted"/>
<comment type="caution">
    <text evidence="1">The sequence shown here is derived from an EMBL/GenBank/DDBJ whole genome shotgun (WGS) entry which is preliminary data.</text>
</comment>
<sequence length="108" mass="11584">MTPFADHRSFAHFVEQATAAQAVAWRGFERVADLQMQAMENQARSVAGLFADAMVAQDATALRAIWEKGEGCQRDNAARATTTAGEILDVARQTANTLTAMVTPAGND</sequence>
<accession>A0A4R3YUR0</accession>
<gene>
    <name evidence="1" type="ORF">EC912_102640</name>
</gene>
<protein>
    <submittedName>
        <fullName evidence="1">Phasin protein</fullName>
    </submittedName>
</protein>
<reference evidence="1 2" key="1">
    <citation type="submission" date="2019-03" db="EMBL/GenBank/DDBJ databases">
        <title>Above-ground endophytic microbial communities from plants in different locations in the United States.</title>
        <authorList>
            <person name="Frank C."/>
        </authorList>
    </citation>
    <scope>NUCLEOTIDE SEQUENCE [LARGE SCALE GENOMIC DNA]</scope>
    <source>
        <strain evidence="1 2">LP_13_YM</strain>
    </source>
</reference>
<dbReference type="RefSeq" id="WP_132142486.1">
    <property type="nucleotide sequence ID" value="NZ_SMCS01000002.1"/>
</dbReference>
<name>A0A4R3YUR0_9GAMM</name>
<evidence type="ECO:0000313" key="2">
    <source>
        <dbReference type="Proteomes" id="UP000295645"/>
    </source>
</evidence>